<evidence type="ECO:0000313" key="3">
    <source>
        <dbReference type="EMBL" id="AOW20844.1"/>
    </source>
</evidence>
<reference evidence="3 4" key="1">
    <citation type="submission" date="2016-10" db="EMBL/GenBank/DDBJ databases">
        <title>Lutibacter sp. LPB0138, isolated from marine gastropod.</title>
        <authorList>
            <person name="Kim E."/>
            <person name="Yi H."/>
        </authorList>
    </citation>
    <scope>NUCLEOTIDE SEQUENCE [LARGE SCALE GENOMIC DNA]</scope>
    <source>
        <strain evidence="3 4">LPB0138</strain>
    </source>
</reference>
<sequence>MKKALLIVLFFMMKISSLAQCAMCKAVVESGEPEMAQGLNDGIMYLMVFPYILVGALLYFIYRYKMKTKN</sequence>
<evidence type="ECO:0000256" key="1">
    <source>
        <dbReference type="SAM" id="Phobius"/>
    </source>
</evidence>
<feature type="signal peptide" evidence="2">
    <location>
        <begin position="1"/>
        <end position="21"/>
    </location>
</feature>
<name>A0A1D8P8E2_9FLAO</name>
<evidence type="ECO:0000313" key="4">
    <source>
        <dbReference type="Proteomes" id="UP000176050"/>
    </source>
</evidence>
<keyword evidence="4" id="KW-1185">Reference proteome</keyword>
<keyword evidence="1" id="KW-1133">Transmembrane helix</keyword>
<keyword evidence="1" id="KW-0812">Transmembrane</keyword>
<protein>
    <submittedName>
        <fullName evidence="3">Uncharacterized protein</fullName>
    </submittedName>
</protein>
<organism evidence="3 4">
    <name type="scientific">Urechidicola croceus</name>
    <dbReference type="NCBI Taxonomy" id="1850246"/>
    <lineage>
        <taxon>Bacteria</taxon>
        <taxon>Pseudomonadati</taxon>
        <taxon>Bacteroidota</taxon>
        <taxon>Flavobacteriia</taxon>
        <taxon>Flavobacteriales</taxon>
        <taxon>Flavobacteriaceae</taxon>
        <taxon>Urechidicola</taxon>
    </lineage>
</organism>
<dbReference type="Proteomes" id="UP000176050">
    <property type="component" value="Chromosome"/>
</dbReference>
<dbReference type="EMBL" id="CP017478">
    <property type="protein sequence ID" value="AOW20844.1"/>
    <property type="molecule type" value="Genomic_DNA"/>
</dbReference>
<keyword evidence="1" id="KW-0472">Membrane</keyword>
<feature type="transmembrane region" description="Helical" evidence="1">
    <location>
        <begin position="43"/>
        <end position="62"/>
    </location>
</feature>
<feature type="chain" id="PRO_5009110964" evidence="2">
    <location>
        <begin position="22"/>
        <end position="70"/>
    </location>
</feature>
<accession>A0A1D8P8E2</accession>
<evidence type="ECO:0000256" key="2">
    <source>
        <dbReference type="SAM" id="SignalP"/>
    </source>
</evidence>
<keyword evidence="2" id="KW-0732">Signal</keyword>
<gene>
    <name evidence="3" type="ORF">LPB138_09225</name>
</gene>
<proteinExistence type="predicted"/>
<dbReference type="RefSeq" id="WP_070237008.1">
    <property type="nucleotide sequence ID" value="NZ_CP017478.1"/>
</dbReference>
<dbReference type="KEGG" id="lul:LPB138_09225"/>
<dbReference type="AlphaFoldDB" id="A0A1D8P8E2"/>
<dbReference type="STRING" id="1850246.LPB138_09225"/>